<dbReference type="CDD" id="cd15831">
    <property type="entry name" value="BTAD"/>
    <property type="match status" value="1"/>
</dbReference>
<dbReference type="InterPro" id="IPR027417">
    <property type="entry name" value="P-loop_NTPase"/>
</dbReference>
<dbReference type="SUPFAM" id="SSF52540">
    <property type="entry name" value="P-loop containing nucleoside triphosphate hydrolases"/>
    <property type="match status" value="1"/>
</dbReference>
<dbReference type="EMBL" id="JBHUFV010000080">
    <property type="protein sequence ID" value="MFD1939261.1"/>
    <property type="molecule type" value="Genomic_DNA"/>
</dbReference>
<comment type="caution">
    <text evidence="5">The sequence shown here is derived from an EMBL/GenBank/DDBJ whole genome shotgun (WGS) entry which is preliminary data.</text>
</comment>
<dbReference type="Proteomes" id="UP001597368">
    <property type="component" value="Unassembled WGS sequence"/>
</dbReference>
<dbReference type="SUPFAM" id="SSF48452">
    <property type="entry name" value="TPR-like"/>
    <property type="match status" value="2"/>
</dbReference>
<dbReference type="Gene3D" id="1.25.40.10">
    <property type="entry name" value="Tetratricopeptide repeat domain"/>
    <property type="match status" value="2"/>
</dbReference>
<dbReference type="InterPro" id="IPR005158">
    <property type="entry name" value="BTAD"/>
</dbReference>
<dbReference type="InterPro" id="IPR036388">
    <property type="entry name" value="WH-like_DNA-bd_sf"/>
</dbReference>
<dbReference type="PANTHER" id="PTHR47691:SF3">
    <property type="entry name" value="HTH-TYPE TRANSCRIPTIONAL REGULATOR RV0890C-RELATED"/>
    <property type="match status" value="1"/>
</dbReference>
<feature type="domain" description="Bacterial transcriptional activator" evidence="4">
    <location>
        <begin position="89"/>
        <end position="218"/>
    </location>
</feature>
<evidence type="ECO:0000313" key="6">
    <source>
        <dbReference type="Proteomes" id="UP001597368"/>
    </source>
</evidence>
<organism evidence="5 6">
    <name type="scientific">Nonomuraea mangrovi</name>
    <dbReference type="NCBI Taxonomy" id="2316207"/>
    <lineage>
        <taxon>Bacteria</taxon>
        <taxon>Bacillati</taxon>
        <taxon>Actinomycetota</taxon>
        <taxon>Actinomycetes</taxon>
        <taxon>Streptosporangiales</taxon>
        <taxon>Streptosporangiaceae</taxon>
        <taxon>Nonomuraea</taxon>
    </lineage>
</organism>
<dbReference type="SMART" id="SM00862">
    <property type="entry name" value="Trans_reg_C"/>
    <property type="match status" value="1"/>
</dbReference>
<evidence type="ECO:0000259" key="4">
    <source>
        <dbReference type="SMART" id="SM01043"/>
    </source>
</evidence>
<evidence type="ECO:0000259" key="3">
    <source>
        <dbReference type="SMART" id="SM00862"/>
    </source>
</evidence>
<dbReference type="InterPro" id="IPR016032">
    <property type="entry name" value="Sig_transdc_resp-reg_C-effctor"/>
</dbReference>
<proteinExistence type="inferred from homology"/>
<dbReference type="Pfam" id="PF03704">
    <property type="entry name" value="BTAD"/>
    <property type="match status" value="1"/>
</dbReference>
<dbReference type="Pfam" id="PF13424">
    <property type="entry name" value="TPR_12"/>
    <property type="match status" value="1"/>
</dbReference>
<dbReference type="InterPro" id="IPR011990">
    <property type="entry name" value="TPR-like_helical_dom_sf"/>
</dbReference>
<comment type="similarity">
    <text evidence="1">Belongs to the AfsR/DnrI/RedD regulatory family.</text>
</comment>
<name>A0ABW4TBV7_9ACTN</name>
<dbReference type="PANTHER" id="PTHR47691">
    <property type="entry name" value="REGULATOR-RELATED"/>
    <property type="match status" value="1"/>
</dbReference>
<keyword evidence="6" id="KW-1185">Reference proteome</keyword>
<evidence type="ECO:0000313" key="5">
    <source>
        <dbReference type="EMBL" id="MFD1939261.1"/>
    </source>
</evidence>
<evidence type="ECO:0000256" key="1">
    <source>
        <dbReference type="ARBA" id="ARBA00005820"/>
    </source>
</evidence>
<evidence type="ECO:0000256" key="2">
    <source>
        <dbReference type="ARBA" id="ARBA00023125"/>
    </source>
</evidence>
<dbReference type="SUPFAM" id="SSF46894">
    <property type="entry name" value="C-terminal effector domain of the bipartite response regulators"/>
    <property type="match status" value="1"/>
</dbReference>
<dbReference type="InterPro" id="IPR001867">
    <property type="entry name" value="OmpR/PhoB-type_DNA-bd"/>
</dbReference>
<feature type="domain" description="OmpR/PhoB-type" evidence="3">
    <location>
        <begin position="13"/>
        <end position="82"/>
    </location>
</feature>
<sequence length="886" mass="94840">MRIGILGPLQISGAGVSGTRLRALLVRLALDPGRVVTAERLVDDLWQDGAPEHPTSALQSLVSRARREAPGLIVTHPSGYLLDVRADDVDAWRFERLAREGAAEEALSLWRGTALADAAGMPFAVATAAHLEELRLATLARRIAGDLARGADVTAELEGLVAAHPLREPYHALLVRALLADGRRAEALEVFERVRRRLADELGMDPGRELLDAYEAALRDSPGSSLPAQLTTFVGREADVARVRELLGVARLVTLTGPGGAGKTRLAIETAATLRVPDGVWLVPLAPVSDVLTALSSAVKAADPVAALRGTSPVIVLDNCEHVIDQAADVASRLLTEVPGLRIIATSREPLDVTGEHLHTVPPLDAAAAVHLFSDRAAAARAGLDLSAAADICRELDGIPLAIELAAARLRTLSPSLLAAQLGDRLSLRGSRTAEPRHRTLRAVIDWSWELLSPDERRLLARMSVFSGGATYEAVLEVCGPGVESLVDKSLVTVQGERYTMLETVRRYAAEKLDDPSVVAAHARYYTALAERADSFLRTDAQLDWLAVLDAEQANLDAALDRSGDPLRLFLARIWLWIMRGRRREAQAWAARMPEAEGLAHELCAAITGGVPGPALLESDHPATLAWWGLTGAPAAPDGVMAEARRSLARLGDHPDPWTRATVRLMAGLVEFEYGTPGAADSPLEAALEGFERTGDRWGKAMTLTWLSLAAENRGETARALSFATESVRHATAIGGMEAIPGPVMLRVRLAQLHARLGRFDEAEASLDQTWEAAESDPVARARVLHVRGEIARRKGDQKTAVDLLREALTLVEGAPRQLVALIHMELATASGSRAHVDAALELTADGDDKTVRATVLEGAAAWLPGSEAAALRAEATRLRGLDPEP</sequence>
<gene>
    <name evidence="5" type="ORF">ACFSKW_48150</name>
</gene>
<protein>
    <submittedName>
        <fullName evidence="5">BTAD domain-containing putative transcriptional regulator</fullName>
    </submittedName>
</protein>
<dbReference type="SMART" id="SM01043">
    <property type="entry name" value="BTAD"/>
    <property type="match status" value="1"/>
</dbReference>
<accession>A0ABW4TBV7</accession>
<keyword evidence="2" id="KW-0238">DNA-binding</keyword>
<dbReference type="RefSeq" id="WP_379581370.1">
    <property type="nucleotide sequence ID" value="NZ_JBHUFV010000080.1"/>
</dbReference>
<reference evidence="6" key="1">
    <citation type="journal article" date="2019" name="Int. J. Syst. Evol. Microbiol.">
        <title>The Global Catalogue of Microorganisms (GCM) 10K type strain sequencing project: providing services to taxonomists for standard genome sequencing and annotation.</title>
        <authorList>
            <consortium name="The Broad Institute Genomics Platform"/>
            <consortium name="The Broad Institute Genome Sequencing Center for Infectious Disease"/>
            <person name="Wu L."/>
            <person name="Ma J."/>
        </authorList>
    </citation>
    <scope>NUCLEOTIDE SEQUENCE [LARGE SCALE GENOMIC DNA]</scope>
    <source>
        <strain evidence="6">ICMP 6774ER</strain>
    </source>
</reference>
<dbReference type="Gene3D" id="1.10.10.10">
    <property type="entry name" value="Winged helix-like DNA-binding domain superfamily/Winged helix DNA-binding domain"/>
    <property type="match status" value="1"/>
</dbReference>